<accession>A0A1H0TK20</accession>
<proteinExistence type="predicted"/>
<name>A0A1H0TK20_SELRU</name>
<gene>
    <name evidence="1" type="ORF">SAMN05216366_1242</name>
</gene>
<dbReference type="EMBL" id="FNJQ01000024">
    <property type="protein sequence ID" value="SDP53866.1"/>
    <property type="molecule type" value="Genomic_DNA"/>
</dbReference>
<sequence length="78" mass="9010">MHDVKRPVREALQQLEKMKMLESSYAEVNKYQSIINLFANLSYACELMADELSEHTGQKPEEVLAEYYNRAGIEVDVT</sequence>
<dbReference type="OrthoDB" id="1666677at2"/>
<reference evidence="1 2" key="1">
    <citation type="submission" date="2016-10" db="EMBL/GenBank/DDBJ databases">
        <authorList>
            <person name="de Groot N.N."/>
        </authorList>
    </citation>
    <scope>NUCLEOTIDE SEQUENCE [LARGE SCALE GENOMIC DNA]</scope>
    <source>
        <strain evidence="1 2">S137</strain>
    </source>
</reference>
<evidence type="ECO:0000313" key="1">
    <source>
        <dbReference type="EMBL" id="SDP53866.1"/>
    </source>
</evidence>
<dbReference type="AlphaFoldDB" id="A0A1H0TK20"/>
<evidence type="ECO:0000313" key="2">
    <source>
        <dbReference type="Proteomes" id="UP000182412"/>
    </source>
</evidence>
<protein>
    <submittedName>
        <fullName evidence="1">Uncharacterized protein</fullName>
    </submittedName>
</protein>
<dbReference type="RefSeq" id="WP_074572843.1">
    <property type="nucleotide sequence ID" value="NZ_FNJQ01000024.1"/>
</dbReference>
<organism evidence="1 2">
    <name type="scientific">Selenomonas ruminantium</name>
    <dbReference type="NCBI Taxonomy" id="971"/>
    <lineage>
        <taxon>Bacteria</taxon>
        <taxon>Bacillati</taxon>
        <taxon>Bacillota</taxon>
        <taxon>Negativicutes</taxon>
        <taxon>Selenomonadales</taxon>
        <taxon>Selenomonadaceae</taxon>
        <taxon>Selenomonas</taxon>
    </lineage>
</organism>
<dbReference type="Proteomes" id="UP000182412">
    <property type="component" value="Unassembled WGS sequence"/>
</dbReference>